<accession>G8M207</accession>
<keyword evidence="3 5" id="KW-1133">Transmembrane helix</keyword>
<comment type="subcellular location">
    <subcellularLocation>
        <location evidence="1">Membrane</location>
        <topology evidence="1">Multi-pass membrane protein</topology>
    </subcellularLocation>
</comment>
<organism evidence="7 8">
    <name type="scientific">Acetivibrio clariflavus (strain DSM 19732 / NBRC 101661 / EBR45)</name>
    <name type="common">Clostridium clariflavum</name>
    <dbReference type="NCBI Taxonomy" id="720554"/>
    <lineage>
        <taxon>Bacteria</taxon>
        <taxon>Bacillati</taxon>
        <taxon>Bacillota</taxon>
        <taxon>Clostridia</taxon>
        <taxon>Eubacteriales</taxon>
        <taxon>Oscillospiraceae</taxon>
        <taxon>Acetivibrio</taxon>
    </lineage>
</organism>
<sequence>MKKVLNILTPENVFIEYELAGIGSRFAAFIVDLLIQLFVFTVALLGLYFAGFDYEALIRELGFQVLAFAITILILFHLLYFPFFEMVMKGQSPGKKLFSIRVIRQTGEPVGIFDSILRNFLRVVYIFPFLYLLDAFLVMLTKNYKRVGDFAANTVVVKVRKNDQIVKVEDLLKQTENGDDYIESSNIYPVTHFEYEVLKEFLARKNSVGERRYVFAYNFNKYFSRKFNVQDKYSNPYEFFEEIIRRNSGLY</sequence>
<evidence type="ECO:0000256" key="4">
    <source>
        <dbReference type="ARBA" id="ARBA00023136"/>
    </source>
</evidence>
<evidence type="ECO:0000256" key="1">
    <source>
        <dbReference type="ARBA" id="ARBA00004141"/>
    </source>
</evidence>
<dbReference type="InterPro" id="IPR010432">
    <property type="entry name" value="RDD"/>
</dbReference>
<dbReference type="RefSeq" id="WP_014254738.1">
    <property type="nucleotide sequence ID" value="NC_016627.1"/>
</dbReference>
<feature type="domain" description="RDD" evidence="6">
    <location>
        <begin position="19"/>
        <end position="153"/>
    </location>
</feature>
<dbReference type="AlphaFoldDB" id="G8M207"/>
<dbReference type="OrthoDB" id="9787732at2"/>
<evidence type="ECO:0000256" key="3">
    <source>
        <dbReference type="ARBA" id="ARBA00022989"/>
    </source>
</evidence>
<protein>
    <submittedName>
        <fullName evidence="7">Putative membrane protein/domain protein</fullName>
    </submittedName>
</protein>
<feature type="transmembrane region" description="Helical" evidence="5">
    <location>
        <begin position="61"/>
        <end position="83"/>
    </location>
</feature>
<dbReference type="Pfam" id="PF06271">
    <property type="entry name" value="RDD"/>
    <property type="match status" value="1"/>
</dbReference>
<keyword evidence="8" id="KW-1185">Reference proteome</keyword>
<evidence type="ECO:0000256" key="2">
    <source>
        <dbReference type="ARBA" id="ARBA00022692"/>
    </source>
</evidence>
<dbReference type="EMBL" id="CP003065">
    <property type="protein sequence ID" value="AEV68125.1"/>
    <property type="molecule type" value="Genomic_DNA"/>
</dbReference>
<evidence type="ECO:0000259" key="6">
    <source>
        <dbReference type="Pfam" id="PF06271"/>
    </source>
</evidence>
<dbReference type="eggNOG" id="COG1714">
    <property type="taxonomic scope" value="Bacteria"/>
</dbReference>
<proteinExistence type="predicted"/>
<reference evidence="7 8" key="2">
    <citation type="journal article" date="2012" name="Stand. Genomic Sci.">
        <title>Complete Genome Sequence of Clostridium clariflavum DSM 19732.</title>
        <authorList>
            <person name="Izquierdo J.A."/>
            <person name="Goodwin L."/>
            <person name="Davenport K.W."/>
            <person name="Teshima H."/>
            <person name="Bruce D."/>
            <person name="Detter C."/>
            <person name="Tapia R."/>
            <person name="Han S."/>
            <person name="Land M."/>
            <person name="Hauser L."/>
            <person name="Jeffries C.D."/>
            <person name="Han J."/>
            <person name="Pitluck S."/>
            <person name="Nolan M."/>
            <person name="Chen A."/>
            <person name="Huntemann M."/>
            <person name="Mavromatis K."/>
            <person name="Mikhailova N."/>
            <person name="Liolios K."/>
            <person name="Woyke T."/>
            <person name="Lynd L.R."/>
        </authorList>
    </citation>
    <scope>NUCLEOTIDE SEQUENCE [LARGE SCALE GENOMIC DNA]</scope>
    <source>
        <strain evidence="8">DSM 19732 / NBRC 101661 / EBR45</strain>
    </source>
</reference>
<name>G8M207_ACECE</name>
<gene>
    <name evidence="7" type="ordered locus">Clocl_1477</name>
</gene>
<keyword evidence="4 5" id="KW-0472">Membrane</keyword>
<evidence type="ECO:0000256" key="5">
    <source>
        <dbReference type="SAM" id="Phobius"/>
    </source>
</evidence>
<dbReference type="KEGG" id="ccl:Clocl_1477"/>
<reference evidence="8" key="1">
    <citation type="submission" date="2011-12" db="EMBL/GenBank/DDBJ databases">
        <title>Complete sequence of Clostridium clariflavum DSM 19732.</title>
        <authorList>
            <consortium name="US DOE Joint Genome Institute"/>
            <person name="Lucas S."/>
            <person name="Han J."/>
            <person name="Lapidus A."/>
            <person name="Cheng J.-F."/>
            <person name="Goodwin L."/>
            <person name="Pitluck S."/>
            <person name="Peters L."/>
            <person name="Teshima H."/>
            <person name="Detter J.C."/>
            <person name="Han C."/>
            <person name="Tapia R."/>
            <person name="Land M."/>
            <person name="Hauser L."/>
            <person name="Kyrpides N."/>
            <person name="Ivanova N."/>
            <person name="Pagani I."/>
            <person name="Kitzmiller T."/>
            <person name="Lynd L."/>
            <person name="Izquierdo J."/>
            <person name="Woyke T."/>
        </authorList>
    </citation>
    <scope>NUCLEOTIDE SEQUENCE [LARGE SCALE GENOMIC DNA]</scope>
    <source>
        <strain evidence="8">DSM 19732 / NBRC 101661 / EBR45</strain>
    </source>
</reference>
<dbReference type="PANTHER" id="PTHR38480:SF1">
    <property type="entry name" value="SLR0254 PROTEIN"/>
    <property type="match status" value="1"/>
</dbReference>
<evidence type="ECO:0000313" key="8">
    <source>
        <dbReference type="Proteomes" id="UP000005435"/>
    </source>
</evidence>
<dbReference type="GO" id="GO:0016020">
    <property type="term" value="C:membrane"/>
    <property type="evidence" value="ECO:0007669"/>
    <property type="project" value="UniProtKB-SubCell"/>
</dbReference>
<dbReference type="HOGENOM" id="CLU_054176_1_0_9"/>
<evidence type="ECO:0000313" key="7">
    <source>
        <dbReference type="EMBL" id="AEV68125.1"/>
    </source>
</evidence>
<dbReference type="STRING" id="720554.Clocl_1477"/>
<dbReference type="PANTHER" id="PTHR38480">
    <property type="entry name" value="SLR0254 PROTEIN"/>
    <property type="match status" value="1"/>
</dbReference>
<dbReference type="Proteomes" id="UP000005435">
    <property type="component" value="Chromosome"/>
</dbReference>
<feature type="transmembrane region" description="Helical" evidence="5">
    <location>
        <begin position="120"/>
        <end position="140"/>
    </location>
</feature>
<feature type="transmembrane region" description="Helical" evidence="5">
    <location>
        <begin position="26"/>
        <end position="49"/>
    </location>
</feature>
<keyword evidence="2 5" id="KW-0812">Transmembrane</keyword>